<dbReference type="EMBL" id="JBHSNM010000001">
    <property type="protein sequence ID" value="MFC5568534.1"/>
    <property type="molecule type" value="Genomic_DNA"/>
</dbReference>
<comment type="caution">
    <text evidence="2">The sequence shown here is derived from an EMBL/GenBank/DDBJ whole genome shotgun (WGS) entry which is preliminary data.</text>
</comment>
<protein>
    <submittedName>
        <fullName evidence="2">Uncharacterized protein</fullName>
    </submittedName>
</protein>
<reference evidence="3" key="1">
    <citation type="journal article" date="2019" name="Int. J. Syst. Evol. Microbiol.">
        <title>The Global Catalogue of Microorganisms (GCM) 10K type strain sequencing project: providing services to taxonomists for standard genome sequencing and annotation.</title>
        <authorList>
            <consortium name="The Broad Institute Genomics Platform"/>
            <consortium name="The Broad Institute Genome Sequencing Center for Infectious Disease"/>
            <person name="Wu L."/>
            <person name="Ma J."/>
        </authorList>
    </citation>
    <scope>NUCLEOTIDE SEQUENCE [LARGE SCALE GENOMIC DNA]</scope>
    <source>
        <strain evidence="3">KACC 11407</strain>
    </source>
</reference>
<accession>A0ABW0SIL2</accession>
<evidence type="ECO:0000256" key="1">
    <source>
        <dbReference type="SAM" id="MobiDB-lite"/>
    </source>
</evidence>
<evidence type="ECO:0000313" key="2">
    <source>
        <dbReference type="EMBL" id="MFC5568534.1"/>
    </source>
</evidence>
<feature type="compositionally biased region" description="Basic and acidic residues" evidence="1">
    <location>
        <begin position="78"/>
        <end position="87"/>
    </location>
</feature>
<gene>
    <name evidence="2" type="ORF">ACFPN1_00435</name>
</gene>
<dbReference type="Proteomes" id="UP001596036">
    <property type="component" value="Unassembled WGS sequence"/>
</dbReference>
<feature type="region of interest" description="Disordered" evidence="1">
    <location>
        <begin position="78"/>
        <end position="101"/>
    </location>
</feature>
<evidence type="ECO:0000313" key="3">
    <source>
        <dbReference type="Proteomes" id="UP001596036"/>
    </source>
</evidence>
<organism evidence="2 3">
    <name type="scientific">Lysobacter yangpyeongensis</name>
    <dbReference type="NCBI Taxonomy" id="346182"/>
    <lineage>
        <taxon>Bacteria</taxon>
        <taxon>Pseudomonadati</taxon>
        <taxon>Pseudomonadota</taxon>
        <taxon>Gammaproteobacteria</taxon>
        <taxon>Lysobacterales</taxon>
        <taxon>Lysobacteraceae</taxon>
        <taxon>Lysobacter</taxon>
    </lineage>
</organism>
<sequence>MSDTACPLCQCTARSPQHAIAAALAVDDLDAAIEAGLLAWVPCETCADVCVAMVASARDARLRALAARERHRARAARLERRARERVAARTPPAATTQSEAAMPALPAAAAAALARAQARAAERRKS</sequence>
<keyword evidence="3" id="KW-1185">Reference proteome</keyword>
<dbReference type="RefSeq" id="WP_386752042.1">
    <property type="nucleotide sequence ID" value="NZ_JBHSNM010000001.1"/>
</dbReference>
<proteinExistence type="predicted"/>
<name>A0ABW0SIL2_9GAMM</name>